<dbReference type="KEGG" id="mfeu:H1D33_03570"/>
<name>A0A7L6B7U9_9ACTN</name>
<dbReference type="Proteomes" id="UP000510844">
    <property type="component" value="Chromosome"/>
</dbReference>
<gene>
    <name evidence="2" type="ORF">H1D33_03570</name>
</gene>
<protein>
    <submittedName>
        <fullName evidence="2">Uncharacterized protein</fullName>
    </submittedName>
</protein>
<evidence type="ECO:0000256" key="1">
    <source>
        <dbReference type="SAM" id="MobiDB-lite"/>
    </source>
</evidence>
<reference evidence="2 3" key="2">
    <citation type="journal article" date="2021" name="Mar. Drugs">
        <title>A New Micromonospora Strain with Antibiotic Activity Isolated from the Microbiome of a Mid-Atlantic Deep-Sea Sponge.</title>
        <authorList>
            <person name="Back C.R."/>
            <person name="Stennett H.L."/>
            <person name="Williams S.E."/>
            <person name="Wang L."/>
            <person name="Ojeda Gomez J."/>
            <person name="Abdulle O.M."/>
            <person name="Duffy T."/>
            <person name="Neal C."/>
            <person name="Mantell J."/>
            <person name="Jepson M.A."/>
            <person name="Hendry K.R."/>
            <person name="Powell D."/>
            <person name="Stach J.E.M."/>
            <person name="Essex-Lopresti A.E."/>
            <person name="Willis C.L."/>
            <person name="Curnow P."/>
            <person name="Race P.R."/>
        </authorList>
    </citation>
    <scope>NUCLEOTIDE SEQUENCE [LARGE SCALE GENOMIC DNA]</scope>
    <source>
        <strain evidence="2 3">28ISP2-46</strain>
    </source>
</reference>
<organism evidence="2 3">
    <name type="scientific">Micromonospora robiginosa</name>
    <dbReference type="NCBI Taxonomy" id="2749844"/>
    <lineage>
        <taxon>Bacteria</taxon>
        <taxon>Bacillati</taxon>
        <taxon>Actinomycetota</taxon>
        <taxon>Actinomycetes</taxon>
        <taxon>Micromonosporales</taxon>
        <taxon>Micromonosporaceae</taxon>
        <taxon>Micromonospora</taxon>
    </lineage>
</organism>
<feature type="region of interest" description="Disordered" evidence="1">
    <location>
        <begin position="49"/>
        <end position="80"/>
    </location>
</feature>
<proteinExistence type="predicted"/>
<dbReference type="AlphaFoldDB" id="A0A7L6B7U9"/>
<feature type="compositionally biased region" description="Low complexity" evidence="1">
    <location>
        <begin position="62"/>
        <end position="71"/>
    </location>
</feature>
<sequence>MAAKSGGRGNAADVKASADEVQANFDEINDQGYFGERVDPTPLDNYTVSGVIAGKPTPETDAQAAARAAEATNTPPQVTG</sequence>
<accession>A0A7L6B7U9</accession>
<dbReference type="RefSeq" id="WP_181570429.1">
    <property type="nucleotide sequence ID" value="NZ_CP059322.2"/>
</dbReference>
<reference evidence="3" key="1">
    <citation type="submission" date="2020-07" db="EMBL/GenBank/DDBJ databases">
        <title>A new Micromonospora strain with potent antibiotic activity isolated from the microbiome of a mid-Atlantic deep-sea sponge.</title>
        <authorList>
            <person name="Back C.R."/>
            <person name="Stennett H.L."/>
            <person name="Williams S.E."/>
            <person name="Wang L."/>
            <person name="Ojeda Gomez J."/>
            <person name="Abdulle O.M."/>
            <person name="Duffy T."/>
            <person name="Hendry K.R."/>
            <person name="Powell D."/>
            <person name="Stach J.E."/>
            <person name="Essex-Lopresti A.E."/>
            <person name="Willis C.L."/>
            <person name="Curnow P."/>
            <person name="Race P.R."/>
        </authorList>
    </citation>
    <scope>NUCLEOTIDE SEQUENCE [LARGE SCALE GENOMIC DNA]</scope>
    <source>
        <strain evidence="3">28ISP2-46</strain>
    </source>
</reference>
<dbReference type="EMBL" id="CP059322">
    <property type="protein sequence ID" value="QLQ37984.1"/>
    <property type="molecule type" value="Genomic_DNA"/>
</dbReference>
<evidence type="ECO:0000313" key="3">
    <source>
        <dbReference type="Proteomes" id="UP000510844"/>
    </source>
</evidence>
<evidence type="ECO:0000313" key="2">
    <source>
        <dbReference type="EMBL" id="QLQ37984.1"/>
    </source>
</evidence>
<keyword evidence="3" id="KW-1185">Reference proteome</keyword>